<name>A0A4Y7TMK2_COPMI</name>
<proteinExistence type="predicted"/>
<accession>A0A4Y7TMK2</accession>
<keyword evidence="2" id="KW-1185">Reference proteome</keyword>
<comment type="caution">
    <text evidence="1">The sequence shown here is derived from an EMBL/GenBank/DDBJ whole genome shotgun (WGS) entry which is preliminary data.</text>
</comment>
<sequence length="276" mass="30000">MRTAIVNSALLGLYAFRVHRCCRARHPISWQDYRAHPWHVPIHLALNRGPSPSKIDPAMSPARGALNSTSGDWLSPPENVEWGYIDDYGVSHGTIDLVWAFEGVPSFDGKNYNTLSQETLDLIALLAQVNADAGIQPPNDPAHGRRSGVATSHVEQVRSSLTKRATSYACNSNHGALHCHCEIARDILAANANADLDIDGNRRAGYVVGSCAIVANLSRPGWTRILAYQLIADAIPIIDNCWIGVNQCSDYRSGVSQASNNWPKTCVCNNNSQGSC</sequence>
<evidence type="ECO:0000313" key="2">
    <source>
        <dbReference type="Proteomes" id="UP000298030"/>
    </source>
</evidence>
<gene>
    <name evidence="1" type="ORF">FA13DRAFT_1916029</name>
</gene>
<organism evidence="1 2">
    <name type="scientific">Coprinellus micaceus</name>
    <name type="common">Glistening ink-cap mushroom</name>
    <name type="synonym">Coprinus micaceus</name>
    <dbReference type="NCBI Taxonomy" id="71717"/>
    <lineage>
        <taxon>Eukaryota</taxon>
        <taxon>Fungi</taxon>
        <taxon>Dikarya</taxon>
        <taxon>Basidiomycota</taxon>
        <taxon>Agaricomycotina</taxon>
        <taxon>Agaricomycetes</taxon>
        <taxon>Agaricomycetidae</taxon>
        <taxon>Agaricales</taxon>
        <taxon>Agaricineae</taxon>
        <taxon>Psathyrellaceae</taxon>
        <taxon>Coprinellus</taxon>
    </lineage>
</organism>
<dbReference type="Proteomes" id="UP000298030">
    <property type="component" value="Unassembled WGS sequence"/>
</dbReference>
<protein>
    <submittedName>
        <fullName evidence="1">Uncharacterized protein</fullName>
    </submittedName>
</protein>
<dbReference type="EMBL" id="QPFP01000008">
    <property type="protein sequence ID" value="TEB35138.1"/>
    <property type="molecule type" value="Genomic_DNA"/>
</dbReference>
<reference evidence="1 2" key="1">
    <citation type="journal article" date="2019" name="Nat. Ecol. Evol.">
        <title>Megaphylogeny resolves global patterns of mushroom evolution.</title>
        <authorList>
            <person name="Varga T."/>
            <person name="Krizsan K."/>
            <person name="Foldi C."/>
            <person name="Dima B."/>
            <person name="Sanchez-Garcia M."/>
            <person name="Sanchez-Ramirez S."/>
            <person name="Szollosi G.J."/>
            <person name="Szarkandi J.G."/>
            <person name="Papp V."/>
            <person name="Albert L."/>
            <person name="Andreopoulos W."/>
            <person name="Angelini C."/>
            <person name="Antonin V."/>
            <person name="Barry K.W."/>
            <person name="Bougher N.L."/>
            <person name="Buchanan P."/>
            <person name="Buyck B."/>
            <person name="Bense V."/>
            <person name="Catcheside P."/>
            <person name="Chovatia M."/>
            <person name="Cooper J."/>
            <person name="Damon W."/>
            <person name="Desjardin D."/>
            <person name="Finy P."/>
            <person name="Geml J."/>
            <person name="Haridas S."/>
            <person name="Hughes K."/>
            <person name="Justo A."/>
            <person name="Karasinski D."/>
            <person name="Kautmanova I."/>
            <person name="Kiss B."/>
            <person name="Kocsube S."/>
            <person name="Kotiranta H."/>
            <person name="LaButti K.M."/>
            <person name="Lechner B.E."/>
            <person name="Liimatainen K."/>
            <person name="Lipzen A."/>
            <person name="Lukacs Z."/>
            <person name="Mihaltcheva S."/>
            <person name="Morgado L.N."/>
            <person name="Niskanen T."/>
            <person name="Noordeloos M.E."/>
            <person name="Ohm R.A."/>
            <person name="Ortiz-Santana B."/>
            <person name="Ovrebo C."/>
            <person name="Racz N."/>
            <person name="Riley R."/>
            <person name="Savchenko A."/>
            <person name="Shiryaev A."/>
            <person name="Soop K."/>
            <person name="Spirin V."/>
            <person name="Szebenyi C."/>
            <person name="Tomsovsky M."/>
            <person name="Tulloss R.E."/>
            <person name="Uehling J."/>
            <person name="Grigoriev I.V."/>
            <person name="Vagvolgyi C."/>
            <person name="Papp T."/>
            <person name="Martin F.M."/>
            <person name="Miettinen O."/>
            <person name="Hibbett D.S."/>
            <person name="Nagy L.G."/>
        </authorList>
    </citation>
    <scope>NUCLEOTIDE SEQUENCE [LARGE SCALE GENOMIC DNA]</scope>
    <source>
        <strain evidence="1 2">FP101781</strain>
    </source>
</reference>
<dbReference type="OrthoDB" id="2843298at2759"/>
<dbReference type="AlphaFoldDB" id="A0A4Y7TMK2"/>
<evidence type="ECO:0000313" key="1">
    <source>
        <dbReference type="EMBL" id="TEB35138.1"/>
    </source>
</evidence>